<dbReference type="EMBL" id="MOBM01000043">
    <property type="protein sequence ID" value="RON11635.1"/>
    <property type="molecule type" value="Genomic_DNA"/>
</dbReference>
<proteinExistence type="predicted"/>
<accession>A0A423HEI2</accession>
<comment type="caution">
    <text evidence="1">The sequence shown here is derived from an EMBL/GenBank/DDBJ whole genome shotgun (WGS) entry which is preliminary data.</text>
</comment>
<protein>
    <recommendedName>
        <fullName evidence="3">Ig-like domain-containing protein</fullName>
    </recommendedName>
</protein>
<dbReference type="Proteomes" id="UP000284002">
    <property type="component" value="Unassembled WGS sequence"/>
</dbReference>
<name>A0A423HEI2_9PSED</name>
<gene>
    <name evidence="1" type="ORF">BK662_32060</name>
</gene>
<organism evidence="1 2">
    <name type="scientific">Pseudomonas frederiksbergensis</name>
    <dbReference type="NCBI Taxonomy" id="104087"/>
    <lineage>
        <taxon>Bacteria</taxon>
        <taxon>Pseudomonadati</taxon>
        <taxon>Pseudomonadota</taxon>
        <taxon>Gammaproteobacteria</taxon>
        <taxon>Pseudomonadales</taxon>
        <taxon>Pseudomonadaceae</taxon>
        <taxon>Pseudomonas</taxon>
    </lineage>
</organism>
<evidence type="ECO:0008006" key="3">
    <source>
        <dbReference type="Google" id="ProtNLM"/>
    </source>
</evidence>
<evidence type="ECO:0000313" key="2">
    <source>
        <dbReference type="Proteomes" id="UP000284002"/>
    </source>
</evidence>
<sequence>MSEPKNPPAFRTLLPSPRVDGLLEDVPGGDPNLLPQAKTDDDLKVWFELWANSDPSLGDESVELFFDDGHADIRVWDAPIEVSDRFVTLPQRMLRGNDGQHRLRYEVTGYNGEADDSLELVISLDTTAHVLATDSRLIFPPEVSPPPKKITAAYLADPANSDQVEAKLPDYNEKKVGDVITWYWEEFPDSEDVVDTLTLDPTNIGHPLLLSFKGDMLRDRDNGMRYATYRVRDRAGNESTPSANVRIQVEILPPPLRRHPTVEEAQNGVGTAVLDPLFYGVSGVTVMIPRQDDEGQGHKREVYWRGYGDLGSHHALEPAPSDPSRFPIPATAIPANIGANRMVEVTYRVNGEPESDPLRLTVRAIAASKFMQIDCPQAARGSPLKLSRNAVPPGGTDLTLAAWVYQAQTQLINIWLTAASLPDETIRSAWPVTRGINRATLPKSYLERLSINSIFRVNVSVSFDGGDSYLAFPARDIQLLT</sequence>
<dbReference type="RefSeq" id="WP_123361227.1">
    <property type="nucleotide sequence ID" value="NZ_MOBM01000043.1"/>
</dbReference>
<evidence type="ECO:0000313" key="1">
    <source>
        <dbReference type="EMBL" id="RON11635.1"/>
    </source>
</evidence>
<reference evidence="1 2" key="1">
    <citation type="submission" date="2016-10" db="EMBL/GenBank/DDBJ databases">
        <title>Comparative genome analysis of multiple Pseudomonas spp. focuses on biocontrol and plant growth promoting traits.</title>
        <authorList>
            <person name="Tao X.-Y."/>
            <person name="Taylor C.G."/>
        </authorList>
    </citation>
    <scope>NUCLEOTIDE SEQUENCE [LARGE SCALE GENOMIC DNA]</scope>
    <source>
        <strain evidence="1 2">36C6</strain>
    </source>
</reference>
<dbReference type="AlphaFoldDB" id="A0A423HEI2"/>